<evidence type="ECO:0000313" key="1">
    <source>
        <dbReference type="EMBL" id="KFD55704.1"/>
    </source>
</evidence>
<sequence>MQRSKMENLAYPRRPITTVESLNSATYIPEDRLEHFQKEMAILEAISARKEAEYMNRLHAQATDPFLRGKRVRELQLISQRRSEAKAKKGETNVGKSKPNLSNVAVARLKEIGADLGATSSNGLDFSRNLNVSVDLNSRSNNQTCMSRATGVCSEQTSLVSCNDNPSSGSVGTTVQGQSKVDLNSFANDMNLPQDVVAEIFEKWPHAFDDSVCSQFFRDFEVVTYVPPQDDFSFTLPSSPAMPTEDGWPPSSAAVPSSVQFLPETASRQHTPEWGFGNSGAYGASSFDPLNIPMTLPGQRGAATMPLASGRPSDPSWFDAAPPNVHMPASNGHCYGQLAFDQQPTGTDERNVLPVADYPVASICNEQPPMANCSTSMQNFPPAASLLDRGVRMGAPERTVDCRLDNGGTAQPILFMTNTNQQMYDFLPYNQNSAQYYHNRSFT</sequence>
<gene>
    <name evidence="1" type="ORF">M513_03452</name>
    <name evidence="2" type="ORF">M514_03452</name>
</gene>
<protein>
    <submittedName>
        <fullName evidence="2">Uncharacterized protein</fullName>
    </submittedName>
</protein>
<name>A0A085NDR4_9BILA</name>
<accession>A0A085NDR4</accession>
<dbReference type="EMBL" id="KL367513">
    <property type="protein sequence ID" value="KFD67610.1"/>
    <property type="molecule type" value="Genomic_DNA"/>
</dbReference>
<organism evidence="2">
    <name type="scientific">Trichuris suis</name>
    <name type="common">pig whipworm</name>
    <dbReference type="NCBI Taxonomy" id="68888"/>
    <lineage>
        <taxon>Eukaryota</taxon>
        <taxon>Metazoa</taxon>
        <taxon>Ecdysozoa</taxon>
        <taxon>Nematoda</taxon>
        <taxon>Enoplea</taxon>
        <taxon>Dorylaimia</taxon>
        <taxon>Trichinellida</taxon>
        <taxon>Trichuridae</taxon>
        <taxon>Trichuris</taxon>
    </lineage>
</organism>
<evidence type="ECO:0000313" key="2">
    <source>
        <dbReference type="EMBL" id="KFD67610.1"/>
    </source>
</evidence>
<dbReference type="AlphaFoldDB" id="A0A085NDR4"/>
<dbReference type="EMBL" id="KL363198">
    <property type="protein sequence ID" value="KFD55704.1"/>
    <property type="molecule type" value="Genomic_DNA"/>
</dbReference>
<proteinExistence type="predicted"/>
<reference evidence="2 3" key="1">
    <citation type="journal article" date="2014" name="Nat. Genet.">
        <title>Genome and transcriptome of the porcine whipworm Trichuris suis.</title>
        <authorList>
            <person name="Jex A.R."/>
            <person name="Nejsum P."/>
            <person name="Schwarz E.M."/>
            <person name="Hu L."/>
            <person name="Young N.D."/>
            <person name="Hall R.S."/>
            <person name="Korhonen P.K."/>
            <person name="Liao S."/>
            <person name="Thamsborg S."/>
            <person name="Xia J."/>
            <person name="Xu P."/>
            <person name="Wang S."/>
            <person name="Scheerlinck J.P."/>
            <person name="Hofmann A."/>
            <person name="Sternberg P.W."/>
            <person name="Wang J."/>
            <person name="Gasser R.B."/>
        </authorList>
    </citation>
    <scope>NUCLEOTIDE SEQUENCE [LARGE SCALE GENOMIC DNA]</scope>
    <source>
        <strain evidence="2">DCEP-RM93F</strain>
        <strain evidence="1">DCEP-RM93M</strain>
    </source>
</reference>
<dbReference type="Proteomes" id="UP000030758">
    <property type="component" value="Unassembled WGS sequence"/>
</dbReference>
<dbReference type="Proteomes" id="UP000030764">
    <property type="component" value="Unassembled WGS sequence"/>
</dbReference>
<keyword evidence="3" id="KW-1185">Reference proteome</keyword>
<evidence type="ECO:0000313" key="3">
    <source>
        <dbReference type="Proteomes" id="UP000030764"/>
    </source>
</evidence>